<dbReference type="Proteomes" id="UP000534294">
    <property type="component" value="Unassembled WGS sequence"/>
</dbReference>
<keyword evidence="2" id="KW-0830">Ubiquinone</keyword>
<dbReference type="AlphaFoldDB" id="A0A7W8DP20"/>
<dbReference type="GO" id="GO:0008168">
    <property type="term" value="F:methyltransferase activity"/>
    <property type="evidence" value="ECO:0007669"/>
    <property type="project" value="UniProtKB-KW"/>
</dbReference>
<dbReference type="EMBL" id="JACHIF010000002">
    <property type="protein sequence ID" value="MBB5036872.1"/>
    <property type="molecule type" value="Genomic_DNA"/>
</dbReference>
<dbReference type="Pfam" id="PF13649">
    <property type="entry name" value="Methyltransf_25"/>
    <property type="match status" value="1"/>
</dbReference>
<name>A0A7W8DP20_9BACT</name>
<dbReference type="PANTHER" id="PTHR42912:SF93">
    <property type="entry name" value="N6-ADENOSINE-METHYLTRANSFERASE TMT1A"/>
    <property type="match status" value="1"/>
</dbReference>
<dbReference type="RefSeq" id="WP_184206212.1">
    <property type="nucleotide sequence ID" value="NZ_JACHIF010000002.1"/>
</dbReference>
<dbReference type="CDD" id="cd02440">
    <property type="entry name" value="AdoMet_MTases"/>
    <property type="match status" value="1"/>
</dbReference>
<dbReference type="GO" id="GO:0032259">
    <property type="term" value="P:methylation"/>
    <property type="evidence" value="ECO:0007669"/>
    <property type="project" value="UniProtKB-KW"/>
</dbReference>
<evidence type="ECO:0000313" key="3">
    <source>
        <dbReference type="Proteomes" id="UP000534294"/>
    </source>
</evidence>
<dbReference type="InterPro" id="IPR029063">
    <property type="entry name" value="SAM-dependent_MTases_sf"/>
</dbReference>
<dbReference type="PANTHER" id="PTHR42912">
    <property type="entry name" value="METHYLTRANSFERASE"/>
    <property type="match status" value="1"/>
</dbReference>
<comment type="caution">
    <text evidence="2">The sequence shown here is derived from an EMBL/GenBank/DDBJ whole genome shotgun (WGS) entry which is preliminary data.</text>
</comment>
<gene>
    <name evidence="2" type="ORF">HNQ64_001114</name>
</gene>
<sequence length="263" mass="29537">MIAELNIKLFGDVQIVDVYANKRGMVFGESTILRDFGPSLKGKNILDIGVGAGRTTAFLLECAPQRYVGVDFAPNMVEKCRQRFPGNDFRSADARSLTDFSEGEFDFVMFSWSGIDCVNHEDRLKILAEVRRVLAPGGLFAFSSANARSISGPPWSLAAIQDLYLSWSPRGIARASRDFLEGVRNYVLHRKDQEFHEDYVINLDAAHSFRLLRYNIAPDKQAIQLKAAGFTHVRALDKKGAYRDLTDVSLRETPIYYLCEKAA</sequence>
<evidence type="ECO:0000313" key="2">
    <source>
        <dbReference type="EMBL" id="MBB5036872.1"/>
    </source>
</evidence>
<dbReference type="InterPro" id="IPR050508">
    <property type="entry name" value="Methyltransf_Superfamily"/>
</dbReference>
<keyword evidence="2" id="KW-0808">Transferase</keyword>
<dbReference type="InterPro" id="IPR041698">
    <property type="entry name" value="Methyltransf_25"/>
</dbReference>
<organism evidence="2 3">
    <name type="scientific">Prosthecobacter dejongeii</name>
    <dbReference type="NCBI Taxonomy" id="48465"/>
    <lineage>
        <taxon>Bacteria</taxon>
        <taxon>Pseudomonadati</taxon>
        <taxon>Verrucomicrobiota</taxon>
        <taxon>Verrucomicrobiia</taxon>
        <taxon>Verrucomicrobiales</taxon>
        <taxon>Verrucomicrobiaceae</taxon>
        <taxon>Prosthecobacter</taxon>
    </lineage>
</organism>
<reference evidence="2 3" key="1">
    <citation type="submission" date="2020-08" db="EMBL/GenBank/DDBJ databases">
        <title>Genomic Encyclopedia of Type Strains, Phase IV (KMG-IV): sequencing the most valuable type-strain genomes for metagenomic binning, comparative biology and taxonomic classification.</title>
        <authorList>
            <person name="Goeker M."/>
        </authorList>
    </citation>
    <scope>NUCLEOTIDE SEQUENCE [LARGE SCALE GENOMIC DNA]</scope>
    <source>
        <strain evidence="2 3">DSM 12251</strain>
    </source>
</reference>
<keyword evidence="2" id="KW-0489">Methyltransferase</keyword>
<proteinExistence type="predicted"/>
<dbReference type="Gene3D" id="3.40.50.150">
    <property type="entry name" value="Vaccinia Virus protein VP39"/>
    <property type="match status" value="1"/>
</dbReference>
<protein>
    <submittedName>
        <fullName evidence="2">Ubiquinone/menaquinone biosynthesis C-methylase UbiE</fullName>
    </submittedName>
</protein>
<accession>A0A7W8DP20</accession>
<dbReference type="SUPFAM" id="SSF53335">
    <property type="entry name" value="S-adenosyl-L-methionine-dependent methyltransferases"/>
    <property type="match status" value="1"/>
</dbReference>
<keyword evidence="3" id="KW-1185">Reference proteome</keyword>
<evidence type="ECO:0000259" key="1">
    <source>
        <dbReference type="Pfam" id="PF13649"/>
    </source>
</evidence>
<feature type="domain" description="Methyltransferase" evidence="1">
    <location>
        <begin position="45"/>
        <end position="138"/>
    </location>
</feature>